<comment type="caution">
    <text evidence="1">The sequence shown here is derived from an EMBL/GenBank/DDBJ whole genome shotgun (WGS) entry which is preliminary data.</text>
</comment>
<organism evidence="1 2">
    <name type="scientific">Pseudomonas lactucae</name>
    <dbReference type="NCBI Taxonomy" id="2813360"/>
    <lineage>
        <taxon>Bacteria</taxon>
        <taxon>Pseudomonadati</taxon>
        <taxon>Pseudomonadota</taxon>
        <taxon>Gammaproteobacteria</taxon>
        <taxon>Pseudomonadales</taxon>
        <taxon>Pseudomonadaceae</taxon>
        <taxon>Pseudomonas</taxon>
    </lineage>
</organism>
<proteinExistence type="predicted"/>
<evidence type="ECO:0000313" key="2">
    <source>
        <dbReference type="Proteomes" id="UP001154860"/>
    </source>
</evidence>
<name>A0A9X0Y965_9PSED</name>
<gene>
    <name evidence="1" type="ORF">JWR99_02340</name>
</gene>
<protein>
    <submittedName>
        <fullName evidence="1">Uncharacterized protein</fullName>
    </submittedName>
</protein>
<dbReference type="RefSeq" id="WP_179119901.1">
    <property type="nucleotide sequence ID" value="NZ_JAFHKJ010000011.1"/>
</dbReference>
<dbReference type="AlphaFoldDB" id="A0A9X0Y965"/>
<keyword evidence="2" id="KW-1185">Reference proteome</keyword>
<sequence length="56" mass="6767">MKKMPLQASKQAQHELIFALDQNDERTLEPAHYLLNRPRWRTHAMLKNCHPMQENR</sequence>
<reference evidence="1 2" key="1">
    <citation type="journal article" date="2021" name="Int. J. Syst. Evol. Microbiol.">
        <title>Pseudomonas lactucae sp. nov., a pathogen causing bacterial rot of lettuce in Japan.</title>
        <authorList>
            <person name="Sawada H."/>
            <person name="Fujikawa T."/>
            <person name="Satou M."/>
        </authorList>
    </citation>
    <scope>NUCLEOTIDE SEQUENCE [LARGE SCALE GENOMIC DNA]</scope>
    <source>
        <strain evidence="1 2">MAFF 301381</strain>
    </source>
</reference>
<dbReference type="EMBL" id="JAFHKJ010000011">
    <property type="protein sequence ID" value="MBN2974882.1"/>
    <property type="molecule type" value="Genomic_DNA"/>
</dbReference>
<reference evidence="1 2" key="2">
    <citation type="journal article" date="2023" name="Plant Pathol.">
        <title>Dismantling and reorganizing Pseudomonas marginalis sensu#lato.</title>
        <authorList>
            <person name="Sawada H."/>
            <person name="Fujikawa T."/>
            <person name="Satou M."/>
        </authorList>
    </citation>
    <scope>NUCLEOTIDE SEQUENCE [LARGE SCALE GENOMIC DNA]</scope>
    <source>
        <strain evidence="1 2">MAFF 301381</strain>
    </source>
</reference>
<evidence type="ECO:0000313" key="1">
    <source>
        <dbReference type="EMBL" id="MBN2974882.1"/>
    </source>
</evidence>
<dbReference type="Proteomes" id="UP001154860">
    <property type="component" value="Unassembled WGS sequence"/>
</dbReference>
<accession>A0A9X0Y965</accession>